<evidence type="ECO:0000313" key="5">
    <source>
        <dbReference type="EMBL" id="UYM06062.1"/>
    </source>
</evidence>
<sequence>MTIAGCGWGGETADDAGGSPSDTFKYALLEDPGNLHPFRTTANAAREVTSFLYDNLVYFDPETGKAEPWLAESWKETPTSVTYTLRQGVTCQDGTELTAETVANNFNWVTDPKNESAINGVLVPSDASASFDEKAHTVTIDVKNPSSFLLTQTGALEIMCQPALDDPDSAAAESVGTGLYQIADVVSGDRYVLERRDDYDWGPEDGNTSETENAPATVSIQVVENVSTAANLLLAGELNAATITGPDEERVAEETEVGRRVPLIMGQFYFSELDGKPTADDRVRRAILQALDFDALTDVITGGKGYRAERLAMMDPNPCEYDATKGMLPEQDVEAAKSLLDDAGWSEGPDGVRTRDGEPLKLNLLFDVSDEKSAAMELVQQQLADVGIEVTLDSGDTPYKLAQLYEKQNIGSYDIADAAINAWLPSIMTPWNSGPLPPGGRNSGGIANGDYQRLITKASSLAGAKSCDTWMQAEQALYKAADTIPYAAQDTITYLNGAELALPNTISGPSVRMAD</sequence>
<name>A0AA46TJM4_9ACTN</name>
<dbReference type="Pfam" id="PF00496">
    <property type="entry name" value="SBP_bac_5"/>
    <property type="match status" value="1"/>
</dbReference>
<dbReference type="Gene3D" id="3.10.105.10">
    <property type="entry name" value="Dipeptide-binding Protein, Domain 3"/>
    <property type="match status" value="1"/>
</dbReference>
<keyword evidence="3" id="KW-0732">Signal</keyword>
<dbReference type="SUPFAM" id="SSF53850">
    <property type="entry name" value="Periplasmic binding protein-like II"/>
    <property type="match status" value="1"/>
</dbReference>
<reference evidence="5" key="1">
    <citation type="submission" date="2022-01" db="EMBL/GenBank/DDBJ databases">
        <title>Nocardioidaceae gen. sp. A5X3R13.</title>
        <authorList>
            <person name="Lopez Marin M.A."/>
            <person name="Uhlik O."/>
        </authorList>
    </citation>
    <scope>NUCLEOTIDE SEQUENCE</scope>
    <source>
        <strain evidence="5">A5X3R13</strain>
    </source>
</reference>
<dbReference type="PANTHER" id="PTHR30290">
    <property type="entry name" value="PERIPLASMIC BINDING COMPONENT OF ABC TRANSPORTER"/>
    <property type="match status" value="1"/>
</dbReference>
<dbReference type="Proteomes" id="UP001164390">
    <property type="component" value="Chromosome"/>
</dbReference>
<dbReference type="RefSeq" id="WP_271634910.1">
    <property type="nucleotide sequence ID" value="NZ_CP094970.1"/>
</dbReference>
<dbReference type="InterPro" id="IPR039424">
    <property type="entry name" value="SBP_5"/>
</dbReference>
<dbReference type="GO" id="GO:0043190">
    <property type="term" value="C:ATP-binding cassette (ABC) transporter complex"/>
    <property type="evidence" value="ECO:0007669"/>
    <property type="project" value="InterPro"/>
</dbReference>
<accession>A0AA46TJM4</accession>
<evidence type="ECO:0000259" key="4">
    <source>
        <dbReference type="Pfam" id="PF00496"/>
    </source>
</evidence>
<evidence type="ECO:0000256" key="3">
    <source>
        <dbReference type="ARBA" id="ARBA00022729"/>
    </source>
</evidence>
<dbReference type="GO" id="GO:0015833">
    <property type="term" value="P:peptide transport"/>
    <property type="evidence" value="ECO:0007669"/>
    <property type="project" value="TreeGrafter"/>
</dbReference>
<keyword evidence="2" id="KW-0813">Transport</keyword>
<comment type="similarity">
    <text evidence="1">Belongs to the bacterial solute-binding protein 5 family.</text>
</comment>
<feature type="domain" description="Solute-binding protein family 5" evidence="4">
    <location>
        <begin position="66"/>
        <end position="428"/>
    </location>
</feature>
<gene>
    <name evidence="5" type="ORF">L0C25_03030</name>
</gene>
<evidence type="ECO:0000256" key="2">
    <source>
        <dbReference type="ARBA" id="ARBA00022448"/>
    </source>
</evidence>
<evidence type="ECO:0000313" key="6">
    <source>
        <dbReference type="Proteomes" id="UP001164390"/>
    </source>
</evidence>
<dbReference type="Gene3D" id="3.40.190.10">
    <property type="entry name" value="Periplasmic binding protein-like II"/>
    <property type="match status" value="1"/>
</dbReference>
<dbReference type="InterPro" id="IPR030678">
    <property type="entry name" value="Peptide/Ni-bd"/>
</dbReference>
<dbReference type="PIRSF" id="PIRSF002741">
    <property type="entry name" value="MppA"/>
    <property type="match status" value="1"/>
</dbReference>
<dbReference type="InterPro" id="IPR000914">
    <property type="entry name" value="SBP_5_dom"/>
</dbReference>
<keyword evidence="6" id="KW-1185">Reference proteome</keyword>
<dbReference type="PANTHER" id="PTHR30290:SF9">
    <property type="entry name" value="OLIGOPEPTIDE-BINDING PROTEIN APPA"/>
    <property type="match status" value="1"/>
</dbReference>
<dbReference type="CDD" id="cd00995">
    <property type="entry name" value="PBP2_NikA_DppA_OppA_like"/>
    <property type="match status" value="1"/>
</dbReference>
<dbReference type="AlphaFoldDB" id="A0AA46TJM4"/>
<dbReference type="GO" id="GO:1904680">
    <property type="term" value="F:peptide transmembrane transporter activity"/>
    <property type="evidence" value="ECO:0007669"/>
    <property type="project" value="TreeGrafter"/>
</dbReference>
<dbReference type="EMBL" id="CP094970">
    <property type="protein sequence ID" value="UYM06062.1"/>
    <property type="molecule type" value="Genomic_DNA"/>
</dbReference>
<dbReference type="KEGG" id="sgrg:L0C25_03030"/>
<evidence type="ECO:0000256" key="1">
    <source>
        <dbReference type="ARBA" id="ARBA00005695"/>
    </source>
</evidence>
<protein>
    <submittedName>
        <fullName evidence="5">ABC transporter substrate-binding protein</fullName>
    </submittedName>
</protein>
<organism evidence="5 6">
    <name type="scientific">Solicola gregarius</name>
    <dbReference type="NCBI Taxonomy" id="2908642"/>
    <lineage>
        <taxon>Bacteria</taxon>
        <taxon>Bacillati</taxon>
        <taxon>Actinomycetota</taxon>
        <taxon>Actinomycetes</taxon>
        <taxon>Propionibacteriales</taxon>
        <taxon>Nocardioidaceae</taxon>
        <taxon>Solicola</taxon>
    </lineage>
</organism>
<proteinExistence type="inferred from homology"/>
<dbReference type="GO" id="GO:0042597">
    <property type="term" value="C:periplasmic space"/>
    <property type="evidence" value="ECO:0007669"/>
    <property type="project" value="UniProtKB-ARBA"/>
</dbReference>